<accession>A0AAP2CMV6</accession>
<evidence type="ECO:0000259" key="1">
    <source>
        <dbReference type="Pfam" id="PF07045"/>
    </source>
</evidence>
<dbReference type="Pfam" id="PF07045">
    <property type="entry name" value="DUF1330"/>
    <property type="match status" value="1"/>
</dbReference>
<dbReference type="PANTHER" id="PTHR41521">
    <property type="match status" value="1"/>
</dbReference>
<dbReference type="EMBL" id="JADQAZ010000001">
    <property type="protein sequence ID" value="MBT0957319.1"/>
    <property type="molecule type" value="Genomic_DNA"/>
</dbReference>
<dbReference type="SUPFAM" id="SSF54909">
    <property type="entry name" value="Dimeric alpha+beta barrel"/>
    <property type="match status" value="1"/>
</dbReference>
<dbReference type="RefSeq" id="WP_327793493.1">
    <property type="nucleotide sequence ID" value="NZ_JADQAZ010000001.1"/>
</dbReference>
<gene>
    <name evidence="2" type="ORF">IV417_07975</name>
</gene>
<feature type="domain" description="DUF1330" evidence="1">
    <location>
        <begin position="3"/>
        <end position="95"/>
    </location>
</feature>
<dbReference type="Proteomes" id="UP001315686">
    <property type="component" value="Unassembled WGS sequence"/>
</dbReference>
<dbReference type="AlphaFoldDB" id="A0AAP2CMV6"/>
<dbReference type="Gene3D" id="3.30.70.100">
    <property type="match status" value="1"/>
</dbReference>
<dbReference type="InterPro" id="IPR011008">
    <property type="entry name" value="Dimeric_a/b-barrel"/>
</dbReference>
<dbReference type="InterPro" id="IPR010753">
    <property type="entry name" value="DUF1330"/>
</dbReference>
<sequence length="97" mass="10906">MAKGYWVANNLVHDAVEYESYKAANAEPFARHRARFLVRGGQQIAPEGETFPRTVVIEFPSYAEALACYNSEDYQHALSIREPIAEGRLIIVEGYDG</sequence>
<protein>
    <submittedName>
        <fullName evidence="2">DUF1330 domain-containing protein</fullName>
    </submittedName>
</protein>
<evidence type="ECO:0000313" key="3">
    <source>
        <dbReference type="Proteomes" id="UP001315686"/>
    </source>
</evidence>
<comment type="caution">
    <text evidence="2">The sequence shown here is derived from an EMBL/GenBank/DDBJ whole genome shotgun (WGS) entry which is preliminary data.</text>
</comment>
<dbReference type="PANTHER" id="PTHR41521:SF4">
    <property type="entry name" value="BLR0684 PROTEIN"/>
    <property type="match status" value="1"/>
</dbReference>
<proteinExistence type="predicted"/>
<evidence type="ECO:0000313" key="2">
    <source>
        <dbReference type="EMBL" id="MBT0957319.1"/>
    </source>
</evidence>
<name>A0AAP2CMV6_9RHOB</name>
<organism evidence="2 3">
    <name type="scientific">Harenicola maris</name>
    <dbReference type="NCBI Taxonomy" id="2841044"/>
    <lineage>
        <taxon>Bacteria</taxon>
        <taxon>Pseudomonadati</taxon>
        <taxon>Pseudomonadota</taxon>
        <taxon>Alphaproteobacteria</taxon>
        <taxon>Rhodobacterales</taxon>
        <taxon>Paracoccaceae</taxon>
        <taxon>Harenicola</taxon>
    </lineage>
</organism>
<keyword evidence="3" id="KW-1185">Reference proteome</keyword>
<reference evidence="2 3" key="1">
    <citation type="journal article" date="2021" name="Arch. Microbiol.">
        <title>Harenicola maris gen. nov., sp. nov. isolated from the Sea of Japan shallow sediments.</title>
        <authorList>
            <person name="Romanenko L.A."/>
            <person name="Kurilenko V.V."/>
            <person name="Chernysheva N.Y."/>
            <person name="Tekutyeva L.A."/>
            <person name="Velansky P.V."/>
            <person name="Svetashev V.I."/>
            <person name="Isaeva M.P."/>
        </authorList>
    </citation>
    <scope>NUCLEOTIDE SEQUENCE [LARGE SCALE GENOMIC DNA]</scope>
    <source>
        <strain evidence="2 3">KMM 3653</strain>
    </source>
</reference>